<evidence type="ECO:0000313" key="3">
    <source>
        <dbReference type="EMBL" id="SHI91398.1"/>
    </source>
</evidence>
<dbReference type="InterPro" id="IPR013766">
    <property type="entry name" value="Thioredoxin_domain"/>
</dbReference>
<dbReference type="InterPro" id="IPR036249">
    <property type="entry name" value="Thioredoxin-like_sf"/>
</dbReference>
<dbReference type="AlphaFoldDB" id="A0A1M6F0Z3"/>
<evidence type="ECO:0000313" key="4">
    <source>
        <dbReference type="Proteomes" id="UP000184335"/>
    </source>
</evidence>
<accession>A0A1M6F0Z3</accession>
<dbReference type="Proteomes" id="UP000184335">
    <property type="component" value="Unassembled WGS sequence"/>
</dbReference>
<name>A0A1M6F0Z3_9FLAO</name>
<dbReference type="PANTHER" id="PTHR45663:SF11">
    <property type="entry name" value="GEO12009P1"/>
    <property type="match status" value="1"/>
</dbReference>
<dbReference type="Gene3D" id="3.40.30.10">
    <property type="entry name" value="Glutaredoxin"/>
    <property type="match status" value="1"/>
</dbReference>
<feature type="domain" description="Thioredoxin" evidence="2">
    <location>
        <begin position="7"/>
        <end position="137"/>
    </location>
</feature>
<dbReference type="Pfam" id="PF13899">
    <property type="entry name" value="Thioredoxin_7"/>
    <property type="match status" value="1"/>
</dbReference>
<dbReference type="PROSITE" id="PS51352">
    <property type="entry name" value="THIOREDOXIN_2"/>
    <property type="match status" value="1"/>
</dbReference>
<dbReference type="PANTHER" id="PTHR45663">
    <property type="entry name" value="GEO12009P1"/>
    <property type="match status" value="1"/>
</dbReference>
<keyword evidence="4" id="KW-1185">Reference proteome</keyword>
<protein>
    <submittedName>
        <fullName evidence="3">Thioredoxin-like</fullName>
    </submittedName>
</protein>
<dbReference type="GO" id="GO:0015035">
    <property type="term" value="F:protein-disulfide reductase activity"/>
    <property type="evidence" value="ECO:0007669"/>
    <property type="project" value="TreeGrafter"/>
</dbReference>
<organism evidence="3 4">
    <name type="scientific">Cruoricaptor ignavus</name>
    <dbReference type="NCBI Taxonomy" id="1118202"/>
    <lineage>
        <taxon>Bacteria</taxon>
        <taxon>Pseudomonadati</taxon>
        <taxon>Bacteroidota</taxon>
        <taxon>Flavobacteriia</taxon>
        <taxon>Flavobacteriales</taxon>
        <taxon>Weeksellaceae</taxon>
        <taxon>Cruoricaptor</taxon>
    </lineage>
</organism>
<dbReference type="OrthoDB" id="120730at2"/>
<sequence>MKFYITAASLFAASFFSAQSIKFEELPMSEILAKAGREGKPVFLDAYASWCGPCKMMERNVFVKKEVADFYNENFINAHLDMEKGEGREIARKYQVYSYPTYLFLNANGEVLYRGGGYLEPDDFISLGRRVANPLVKEGNAKERFEKGEKDPEFLKSAVQLFAATDPEFAKKVSERYFANKKDRQLSREELSMLLSYIRSTNDANYKYFFENKAEITKLLPEEVYRQFNEQILISDALAKAINTSDGSINAGVYLKEIAGKVPADEAEAGLARYEMNFYLTSGNFEKFEETALAFFKDGNGFDPADLVQPAMLISEHSNDARSLKTASAWLEKSVMSRETVQNTYALAKIYLKTGKKQEARMFAERALQLAESGNLDTNPVKELLNEL</sequence>
<dbReference type="EMBL" id="FQYI01000006">
    <property type="protein sequence ID" value="SHI91398.1"/>
    <property type="molecule type" value="Genomic_DNA"/>
</dbReference>
<keyword evidence="1" id="KW-0732">Signal</keyword>
<proteinExistence type="predicted"/>
<dbReference type="RefSeq" id="WP_073179671.1">
    <property type="nucleotide sequence ID" value="NZ_FQYI01000006.1"/>
</dbReference>
<dbReference type="STRING" id="1118202.SAMN05443429_10667"/>
<evidence type="ECO:0000256" key="1">
    <source>
        <dbReference type="SAM" id="SignalP"/>
    </source>
</evidence>
<feature type="chain" id="PRO_5012002645" evidence="1">
    <location>
        <begin position="19"/>
        <end position="388"/>
    </location>
</feature>
<reference evidence="3 4" key="1">
    <citation type="submission" date="2016-11" db="EMBL/GenBank/DDBJ databases">
        <authorList>
            <person name="Jaros S."/>
            <person name="Januszkiewicz K."/>
            <person name="Wedrychowicz H."/>
        </authorList>
    </citation>
    <scope>NUCLEOTIDE SEQUENCE [LARGE SCALE GENOMIC DNA]</scope>
    <source>
        <strain evidence="3 4">DSM 25479</strain>
    </source>
</reference>
<evidence type="ECO:0000259" key="2">
    <source>
        <dbReference type="PROSITE" id="PS51352"/>
    </source>
</evidence>
<gene>
    <name evidence="3" type="ORF">SAMN05443429_10667</name>
</gene>
<dbReference type="SUPFAM" id="SSF52833">
    <property type="entry name" value="Thioredoxin-like"/>
    <property type="match status" value="1"/>
</dbReference>
<dbReference type="GO" id="GO:0005737">
    <property type="term" value="C:cytoplasm"/>
    <property type="evidence" value="ECO:0007669"/>
    <property type="project" value="TreeGrafter"/>
</dbReference>
<feature type="signal peptide" evidence="1">
    <location>
        <begin position="1"/>
        <end position="18"/>
    </location>
</feature>